<dbReference type="Proteomes" id="UP000653578">
    <property type="component" value="Unassembled WGS sequence"/>
</dbReference>
<dbReference type="CDD" id="cd19588">
    <property type="entry name" value="serpin_miropin-like"/>
    <property type="match status" value="1"/>
</dbReference>
<reference evidence="4 5" key="1">
    <citation type="submission" date="2019-10" db="EMBL/GenBank/DDBJ databases">
        <title>Description of Paenibacillus humi sp. nov.</title>
        <authorList>
            <person name="Carlier A."/>
            <person name="Qi S."/>
        </authorList>
    </citation>
    <scope>NUCLEOTIDE SEQUENCE [LARGE SCALE GENOMIC DNA]</scope>
    <source>
        <strain evidence="4 5">LMG 31461</strain>
    </source>
</reference>
<keyword evidence="2" id="KW-0732">Signal</keyword>
<dbReference type="EMBL" id="WHNY01000082">
    <property type="protein sequence ID" value="NOU68948.1"/>
    <property type="molecule type" value="Genomic_DNA"/>
</dbReference>
<evidence type="ECO:0000259" key="3">
    <source>
        <dbReference type="SMART" id="SM00093"/>
    </source>
</evidence>
<keyword evidence="5" id="KW-1185">Reference proteome</keyword>
<comment type="caution">
    <text evidence="4">The sequence shown here is derived from an EMBL/GenBank/DDBJ whole genome shotgun (WGS) entry which is preliminary data.</text>
</comment>
<dbReference type="InterPro" id="IPR023795">
    <property type="entry name" value="Serpin_CS"/>
</dbReference>
<comment type="similarity">
    <text evidence="1">Belongs to the serpin family.</text>
</comment>
<dbReference type="Gene3D" id="2.30.39.10">
    <property type="entry name" value="Alpha-1-antitrypsin, domain 1"/>
    <property type="match status" value="1"/>
</dbReference>
<dbReference type="InterPro" id="IPR042178">
    <property type="entry name" value="Serpin_sf_1"/>
</dbReference>
<dbReference type="SUPFAM" id="SSF56574">
    <property type="entry name" value="Serpins"/>
    <property type="match status" value="1"/>
</dbReference>
<gene>
    <name evidence="4" type="ORF">GC096_33555</name>
</gene>
<evidence type="ECO:0000256" key="2">
    <source>
        <dbReference type="SAM" id="SignalP"/>
    </source>
</evidence>
<dbReference type="SMART" id="SM00093">
    <property type="entry name" value="SERPIN"/>
    <property type="match status" value="1"/>
</dbReference>
<dbReference type="Pfam" id="PF00079">
    <property type="entry name" value="Serpin"/>
    <property type="match status" value="1"/>
</dbReference>
<feature type="domain" description="Serpin" evidence="3">
    <location>
        <begin position="63"/>
        <end position="423"/>
    </location>
</feature>
<name>A0ABX1XM72_9BACL</name>
<dbReference type="Gene3D" id="3.30.497.10">
    <property type="entry name" value="Antithrombin, subunit I, domain 2"/>
    <property type="match status" value="1"/>
</dbReference>
<dbReference type="InterPro" id="IPR000215">
    <property type="entry name" value="Serpin_fam"/>
</dbReference>
<evidence type="ECO:0000256" key="1">
    <source>
        <dbReference type="RuleBase" id="RU000411"/>
    </source>
</evidence>
<organism evidence="4 5">
    <name type="scientific">Paenibacillus plantarum</name>
    <dbReference type="NCBI Taxonomy" id="2654975"/>
    <lineage>
        <taxon>Bacteria</taxon>
        <taxon>Bacillati</taxon>
        <taxon>Bacillota</taxon>
        <taxon>Bacilli</taxon>
        <taxon>Bacillales</taxon>
        <taxon>Paenibacillaceae</taxon>
        <taxon>Paenibacillus</taxon>
    </lineage>
</organism>
<dbReference type="InterPro" id="IPR036186">
    <property type="entry name" value="Serpin_sf"/>
</dbReference>
<dbReference type="InterPro" id="IPR023796">
    <property type="entry name" value="Serpin_dom"/>
</dbReference>
<feature type="chain" id="PRO_5045775383" evidence="2">
    <location>
        <begin position="32"/>
        <end position="423"/>
    </location>
</feature>
<feature type="signal peptide" evidence="2">
    <location>
        <begin position="1"/>
        <end position="31"/>
    </location>
</feature>
<sequence length="423" mass="46512">MTGGTRMKNNFRNSKLLAAGLLLILIGNACGNPAGNPMSLEQRQVTADKVDGRIVKASNEFGMQLHRQLVQSEKNNQENIVISPTSISLALAMSYNGSKGETQASMAKTLGWQGMSLDEINGGNETLINLLQHSGNGVKVNIANSLWSRKGAAFHSDFMKTLQNFYNTKVAELDFNSPKAPDTINDWVNKNTNGKIPQIIDSINPNEVMILMNAVYFNGGWKKEFQLSATKEESFNLQDGSTKQVQMMTQSGSYEYVKEDGFQAIRLPYAEGQMDMLVILPDDSSSLGALHDKLWADPNRWQASFKSSRGEIKLPRLKIAYSEKLKEPLQAMGMTLPFDEAHADFSGMAPIPPNLFISAITHKTFIEVNEKGTEAAAVTSVQMAGASAPIDGPFQMTINRPFFFAIEDRQTGAWLFVGSVVEP</sequence>
<evidence type="ECO:0000313" key="5">
    <source>
        <dbReference type="Proteomes" id="UP000653578"/>
    </source>
</evidence>
<dbReference type="InterPro" id="IPR042185">
    <property type="entry name" value="Serpin_sf_2"/>
</dbReference>
<dbReference type="PANTHER" id="PTHR11461:SF211">
    <property type="entry name" value="GH10112P-RELATED"/>
    <property type="match status" value="1"/>
</dbReference>
<dbReference type="PANTHER" id="PTHR11461">
    <property type="entry name" value="SERINE PROTEASE INHIBITOR, SERPIN"/>
    <property type="match status" value="1"/>
</dbReference>
<dbReference type="PROSITE" id="PS00284">
    <property type="entry name" value="SERPIN"/>
    <property type="match status" value="1"/>
</dbReference>
<proteinExistence type="inferred from homology"/>
<evidence type="ECO:0000313" key="4">
    <source>
        <dbReference type="EMBL" id="NOU68948.1"/>
    </source>
</evidence>
<protein>
    <submittedName>
        <fullName evidence="4">Serpin family protein</fullName>
    </submittedName>
</protein>
<accession>A0ABX1XM72</accession>